<dbReference type="AlphaFoldDB" id="A0A1D3D9Y0"/>
<sequence length="851" mass="89656">MNMLQQAEQQREEDAKGQRGRLGLNLQKAHEGDTDDLMQQVLRLSTKVQAQEAEKRVMAEESFQIEQILKRQYHADIRAKTEQNQELKRANEILIQQLETLNGECEGLRGAVAIAEEILEGFFERRMRPLPKMQAEKTEANGRVQGGLSDTRMRALFAALSDAVQTEGEALDDALQQLWPEASESLYLSKAPSATVEQSAAERAPSTSVIAQLASEGPPPGSFEAAAKGEALGHSGSPSRSSETQLENLKAQIERLRENLGTFTEGVLNAHRRHLRAQKPCAAPAPPKGVPSEKVRPLEMVETPLPETPARRPRAPTPEERPAAPEKSGALLRQAAAAEGAPPGGPPVHVLPPLHGVSSKAKALWGSGSRSSPPSEPQPFPPVERVRGAVLLPAAQVQLRQRQRQSLCSGEGGGWRYCMPPSGGLGPCEAFCDGGAGPKPGVVLPPLRHRQLHTSGGPSSRRRGPPSGGSHPPSGPPVGLLNASASASTLLPALKSASAAPVRPSKGGLAGSVSAVDLSVVGRPLGPPPPAGAPAVRRRGARAAPTRTRRSSSPIRGKAFGSGMSGQASAEEAVCPADILAIESKVSSSAADSKETLGPLRGASLRAPTPAKDNWRPLRPSAAGSHLGAYPVHCGLPPLYANTPSRNPSPSSGLKSDWGGLGPYGELRRCDSTTRLVPAAAGYQGPAPTAARFVSPSEFSLPSNSQPPRSGSPMKAGGQLRHSLRLQLQQQGFPLSLISPSVASVSANQGLMRTPINACSPLQSRYICPTDRRPPPFSAVSTARGCSRGCPSPGVSRIGGPWGPCGLISPLCYSNPPLRSPTSSNRSGSNIHSIQRQRQKEEGADWVPSRP</sequence>
<evidence type="ECO:0000256" key="1">
    <source>
        <dbReference type="SAM" id="Coils"/>
    </source>
</evidence>
<feature type="compositionally biased region" description="Polar residues" evidence="2">
    <location>
        <begin position="642"/>
        <end position="654"/>
    </location>
</feature>
<dbReference type="EMBL" id="JROU02000147">
    <property type="protein sequence ID" value="OEH80242.1"/>
    <property type="molecule type" value="Genomic_DNA"/>
</dbReference>
<dbReference type="VEuPathDB" id="ToxoDB:cyc_03665"/>
<protein>
    <submittedName>
        <fullName evidence="3">Uncharacterized protein</fullName>
    </submittedName>
</protein>
<keyword evidence="1" id="KW-0175">Coiled coil</keyword>
<evidence type="ECO:0000313" key="3">
    <source>
        <dbReference type="EMBL" id="OEH80242.1"/>
    </source>
</evidence>
<reference evidence="3 4" key="1">
    <citation type="journal article" date="2016" name="BMC Genomics">
        <title>Comparative genomics reveals Cyclospora cayetanensis possesses coccidia-like metabolism and invasion components but unique surface antigens.</title>
        <authorList>
            <person name="Liu S."/>
            <person name="Wang L."/>
            <person name="Zheng H."/>
            <person name="Xu Z."/>
            <person name="Roellig D.M."/>
            <person name="Li N."/>
            <person name="Frace M.A."/>
            <person name="Tang K."/>
            <person name="Arrowood M.J."/>
            <person name="Moss D.M."/>
            <person name="Zhang L."/>
            <person name="Feng Y."/>
            <person name="Xiao L."/>
        </authorList>
    </citation>
    <scope>NUCLEOTIDE SEQUENCE [LARGE SCALE GENOMIC DNA]</scope>
    <source>
        <strain evidence="3 4">CHN_HEN01</strain>
    </source>
</reference>
<gene>
    <name evidence="3" type="ORF">cyc_03665</name>
</gene>
<feature type="compositionally biased region" description="Polar residues" evidence="2">
    <location>
        <begin position="820"/>
        <end position="836"/>
    </location>
</feature>
<feature type="coiled-coil region" evidence="1">
    <location>
        <begin position="70"/>
        <end position="104"/>
    </location>
</feature>
<feature type="region of interest" description="Disordered" evidence="2">
    <location>
        <begin position="641"/>
        <end position="660"/>
    </location>
</feature>
<feature type="region of interest" description="Disordered" evidence="2">
    <location>
        <begin position="818"/>
        <end position="851"/>
    </location>
</feature>
<feature type="region of interest" description="Disordered" evidence="2">
    <location>
        <begin position="1"/>
        <end position="21"/>
    </location>
</feature>
<evidence type="ECO:0000313" key="4">
    <source>
        <dbReference type="Proteomes" id="UP000095192"/>
    </source>
</evidence>
<organism evidence="3 4">
    <name type="scientific">Cyclospora cayetanensis</name>
    <dbReference type="NCBI Taxonomy" id="88456"/>
    <lineage>
        <taxon>Eukaryota</taxon>
        <taxon>Sar</taxon>
        <taxon>Alveolata</taxon>
        <taxon>Apicomplexa</taxon>
        <taxon>Conoidasida</taxon>
        <taxon>Coccidia</taxon>
        <taxon>Eucoccidiorida</taxon>
        <taxon>Eimeriorina</taxon>
        <taxon>Eimeriidae</taxon>
        <taxon>Cyclospora</taxon>
    </lineage>
</organism>
<feature type="region of interest" description="Disordered" evidence="2">
    <location>
        <begin position="212"/>
        <end position="247"/>
    </location>
</feature>
<dbReference type="InParanoid" id="A0A1D3D9Y0"/>
<feature type="compositionally biased region" description="Low complexity" evidence="2">
    <location>
        <begin position="542"/>
        <end position="554"/>
    </location>
</feature>
<feature type="compositionally biased region" description="Low complexity" evidence="2">
    <location>
        <begin position="325"/>
        <end position="342"/>
    </location>
</feature>
<dbReference type="Proteomes" id="UP000095192">
    <property type="component" value="Unassembled WGS sequence"/>
</dbReference>
<proteinExistence type="predicted"/>
<feature type="compositionally biased region" description="Polar residues" evidence="2">
    <location>
        <begin position="236"/>
        <end position="247"/>
    </location>
</feature>
<keyword evidence="4" id="KW-1185">Reference proteome</keyword>
<comment type="caution">
    <text evidence="3">The sequence shown here is derived from an EMBL/GenBank/DDBJ whole genome shotgun (WGS) entry which is preliminary data.</text>
</comment>
<feature type="region of interest" description="Disordered" evidence="2">
    <location>
        <begin position="277"/>
        <end position="383"/>
    </location>
</feature>
<feature type="region of interest" description="Disordered" evidence="2">
    <location>
        <begin position="524"/>
        <end position="566"/>
    </location>
</feature>
<feature type="compositionally biased region" description="Polar residues" evidence="2">
    <location>
        <begin position="697"/>
        <end position="709"/>
    </location>
</feature>
<feature type="region of interest" description="Disordered" evidence="2">
    <location>
        <begin position="442"/>
        <end position="482"/>
    </location>
</feature>
<feature type="region of interest" description="Disordered" evidence="2">
    <location>
        <begin position="697"/>
        <end position="718"/>
    </location>
</feature>
<evidence type="ECO:0000256" key="2">
    <source>
        <dbReference type="SAM" id="MobiDB-lite"/>
    </source>
</evidence>
<accession>A0A1D3D9Y0</accession>
<feature type="region of interest" description="Disordered" evidence="2">
    <location>
        <begin position="586"/>
        <end position="615"/>
    </location>
</feature>
<name>A0A1D3D9Y0_9EIME</name>